<protein>
    <submittedName>
        <fullName evidence="1">Uncharacterized protein</fullName>
    </submittedName>
</protein>
<evidence type="ECO:0000313" key="1">
    <source>
        <dbReference type="EMBL" id="SCJ46228.1"/>
    </source>
</evidence>
<sequence>MSAKSIALNTPSDVRHALQMVKDGKLCPQVLQAAIDQVRYLSWVHCPIHTADQNRTQVEVLFCGEIAPGVQTQNGGEILDVVAIKNEIGQEETLRLTLSRPVPAADSCLLVPAMASYMQVTGITEEDLCAAERGIAK</sequence>
<accession>A0A1C6GLY9</accession>
<proteinExistence type="predicted"/>
<gene>
    <name evidence="1" type="ORF">SAMEA3545359_00448</name>
</gene>
<dbReference type="EMBL" id="FMHG01000001">
    <property type="protein sequence ID" value="SCJ46228.1"/>
    <property type="molecule type" value="Genomic_DNA"/>
</dbReference>
<name>A0A1C6GLY9_9FIRM</name>
<organism evidence="1">
    <name type="scientific">uncultured Anaerotruncus sp</name>
    <dbReference type="NCBI Taxonomy" id="905011"/>
    <lineage>
        <taxon>Bacteria</taxon>
        <taxon>Bacillati</taxon>
        <taxon>Bacillota</taxon>
        <taxon>Clostridia</taxon>
        <taxon>Eubacteriales</taxon>
        <taxon>Oscillospiraceae</taxon>
        <taxon>Anaerotruncus</taxon>
        <taxon>environmental samples</taxon>
    </lineage>
</organism>
<reference evidence="1" key="1">
    <citation type="submission" date="2015-09" db="EMBL/GenBank/DDBJ databases">
        <authorList>
            <consortium name="Pathogen Informatics"/>
        </authorList>
    </citation>
    <scope>NUCLEOTIDE SEQUENCE</scope>
    <source>
        <strain evidence="1">2789STDY5834896</strain>
    </source>
</reference>
<dbReference type="AlphaFoldDB" id="A0A1C6GLY9"/>